<dbReference type="InterPro" id="IPR042047">
    <property type="entry name" value="SleB_dom1"/>
</dbReference>
<feature type="domain" description="Cell wall hydrolase SleB" evidence="1">
    <location>
        <begin position="107"/>
        <end position="204"/>
    </location>
</feature>
<keyword evidence="2" id="KW-0378">Hydrolase</keyword>
<sequence length="206" mass="22846">MIKKIVATSVSVAVGISGMVLPFGFLDEEADATERKNHKKEVLQAKWKSQAKATMDKDKKLKTTPRKVTDKKTVQVAKVQVAKRNASSLNQEDIDWMARAIYSEARGEPYKGQVAVAAVIINRMESPQYPDRAKAVIMEKGAFTAVSDGQIWLKPDAEAYKAAKEAARGSDPAQGATYYFNPETATSKWIWSRPQLTKIGKHIFSK</sequence>
<accession>A0A1H3BLG5</accession>
<dbReference type="GO" id="GO:0016787">
    <property type="term" value="F:hydrolase activity"/>
    <property type="evidence" value="ECO:0007669"/>
    <property type="project" value="UniProtKB-KW"/>
</dbReference>
<organism evidence="2 3">
    <name type="scientific">Marininema mesophilum</name>
    <dbReference type="NCBI Taxonomy" id="1048340"/>
    <lineage>
        <taxon>Bacteria</taxon>
        <taxon>Bacillati</taxon>
        <taxon>Bacillota</taxon>
        <taxon>Bacilli</taxon>
        <taxon>Bacillales</taxon>
        <taxon>Thermoactinomycetaceae</taxon>
        <taxon>Marininema</taxon>
    </lineage>
</organism>
<dbReference type="OrthoDB" id="9785345at2"/>
<evidence type="ECO:0000313" key="3">
    <source>
        <dbReference type="Proteomes" id="UP000198534"/>
    </source>
</evidence>
<name>A0A1H3BLG5_9BACL</name>
<dbReference type="Gene3D" id="1.10.10.2520">
    <property type="entry name" value="Cell wall hydrolase SleB, domain 1"/>
    <property type="match status" value="1"/>
</dbReference>
<dbReference type="RefSeq" id="WP_091742484.1">
    <property type="nucleotide sequence ID" value="NZ_FNNQ01000017.1"/>
</dbReference>
<dbReference type="FunFam" id="6.20.240.60:FF:000001">
    <property type="entry name" value="Spore cortex-lytic enzyme"/>
    <property type="match status" value="1"/>
</dbReference>
<reference evidence="2 3" key="1">
    <citation type="submission" date="2016-10" db="EMBL/GenBank/DDBJ databases">
        <authorList>
            <person name="de Groot N.N."/>
        </authorList>
    </citation>
    <scope>NUCLEOTIDE SEQUENCE [LARGE SCALE GENOMIC DNA]</scope>
    <source>
        <strain evidence="2 3">DSM 45610</strain>
    </source>
</reference>
<dbReference type="Gene3D" id="6.20.240.60">
    <property type="match status" value="1"/>
</dbReference>
<proteinExistence type="predicted"/>
<gene>
    <name evidence="2" type="ORF">SAMN05444487_11745</name>
</gene>
<evidence type="ECO:0000259" key="1">
    <source>
        <dbReference type="Pfam" id="PF07486"/>
    </source>
</evidence>
<dbReference type="EMBL" id="FNNQ01000017">
    <property type="protein sequence ID" value="SDX42625.1"/>
    <property type="molecule type" value="Genomic_DNA"/>
</dbReference>
<dbReference type="InterPro" id="IPR011105">
    <property type="entry name" value="Cell_wall_hydrolase_SleB"/>
</dbReference>
<evidence type="ECO:0000313" key="2">
    <source>
        <dbReference type="EMBL" id="SDX42625.1"/>
    </source>
</evidence>
<dbReference type="AlphaFoldDB" id="A0A1H3BLG5"/>
<dbReference type="Proteomes" id="UP000198534">
    <property type="component" value="Unassembled WGS sequence"/>
</dbReference>
<dbReference type="Pfam" id="PF07486">
    <property type="entry name" value="Hydrolase_2"/>
    <property type="match status" value="1"/>
</dbReference>
<dbReference type="STRING" id="1048340.SAMN05444487_11745"/>
<keyword evidence="3" id="KW-1185">Reference proteome</keyword>
<protein>
    <submittedName>
        <fullName evidence="2">Cell wall hydrolase CwlJ, involved in spore germination</fullName>
    </submittedName>
</protein>